<dbReference type="EMBL" id="BQNB010019896">
    <property type="protein sequence ID" value="GJT90143.1"/>
    <property type="molecule type" value="Genomic_DNA"/>
</dbReference>
<comment type="caution">
    <text evidence="1">The sequence shown here is derived from an EMBL/GenBank/DDBJ whole genome shotgun (WGS) entry which is preliminary data.</text>
</comment>
<reference evidence="1" key="2">
    <citation type="submission" date="2022-01" db="EMBL/GenBank/DDBJ databases">
        <authorList>
            <person name="Yamashiro T."/>
            <person name="Shiraishi A."/>
            <person name="Satake H."/>
            <person name="Nakayama K."/>
        </authorList>
    </citation>
    <scope>NUCLEOTIDE SEQUENCE</scope>
</reference>
<evidence type="ECO:0000313" key="1">
    <source>
        <dbReference type="EMBL" id="GJT90143.1"/>
    </source>
</evidence>
<evidence type="ECO:0000313" key="2">
    <source>
        <dbReference type="Proteomes" id="UP001151760"/>
    </source>
</evidence>
<keyword evidence="2" id="KW-1185">Reference proteome</keyword>
<accession>A0ABQ5HSL5</accession>
<proteinExistence type="predicted"/>
<dbReference type="Proteomes" id="UP001151760">
    <property type="component" value="Unassembled WGS sequence"/>
</dbReference>
<sequence>MNNQPLPMAGKGYLYKSLDAPKGYGLSVVMMSLIRGIKCEHGVVNRIHWNEVSPSPSLLDPVIKQLAIKLVDEYGFVIRPSLVGLTSGSVRTDL</sequence>
<gene>
    <name evidence="1" type="ORF">Tco_1078988</name>
</gene>
<reference evidence="1" key="1">
    <citation type="journal article" date="2022" name="Int. J. Mol. Sci.">
        <title>Draft Genome of Tanacetum Coccineum: Genomic Comparison of Closely Related Tanacetum-Family Plants.</title>
        <authorList>
            <person name="Yamashiro T."/>
            <person name="Shiraishi A."/>
            <person name="Nakayama K."/>
            <person name="Satake H."/>
        </authorList>
    </citation>
    <scope>NUCLEOTIDE SEQUENCE</scope>
</reference>
<protein>
    <submittedName>
        <fullName evidence="1">Uncharacterized protein</fullName>
    </submittedName>
</protein>
<name>A0ABQ5HSL5_9ASTR</name>
<organism evidence="1 2">
    <name type="scientific">Tanacetum coccineum</name>
    <dbReference type="NCBI Taxonomy" id="301880"/>
    <lineage>
        <taxon>Eukaryota</taxon>
        <taxon>Viridiplantae</taxon>
        <taxon>Streptophyta</taxon>
        <taxon>Embryophyta</taxon>
        <taxon>Tracheophyta</taxon>
        <taxon>Spermatophyta</taxon>
        <taxon>Magnoliopsida</taxon>
        <taxon>eudicotyledons</taxon>
        <taxon>Gunneridae</taxon>
        <taxon>Pentapetalae</taxon>
        <taxon>asterids</taxon>
        <taxon>campanulids</taxon>
        <taxon>Asterales</taxon>
        <taxon>Asteraceae</taxon>
        <taxon>Asteroideae</taxon>
        <taxon>Anthemideae</taxon>
        <taxon>Anthemidinae</taxon>
        <taxon>Tanacetum</taxon>
    </lineage>
</organism>